<reference evidence="1" key="2">
    <citation type="journal article" date="2015" name="Fish Shellfish Immunol.">
        <title>Early steps in the European eel (Anguilla anguilla)-Vibrio vulnificus interaction in the gills: Role of the RtxA13 toxin.</title>
        <authorList>
            <person name="Callol A."/>
            <person name="Pajuelo D."/>
            <person name="Ebbesson L."/>
            <person name="Teles M."/>
            <person name="MacKenzie S."/>
            <person name="Amaro C."/>
        </authorList>
    </citation>
    <scope>NUCLEOTIDE SEQUENCE</scope>
</reference>
<accession>A0A0E9PW72</accession>
<sequence>MEQFWWSTSSCPIVRS</sequence>
<name>A0A0E9PW72_ANGAN</name>
<dbReference type="EMBL" id="GBXM01100045">
    <property type="protein sequence ID" value="JAH08532.1"/>
    <property type="molecule type" value="Transcribed_RNA"/>
</dbReference>
<reference evidence="1" key="1">
    <citation type="submission" date="2014-11" db="EMBL/GenBank/DDBJ databases">
        <authorList>
            <person name="Amaro Gonzalez C."/>
        </authorList>
    </citation>
    <scope>NUCLEOTIDE SEQUENCE</scope>
</reference>
<evidence type="ECO:0000313" key="1">
    <source>
        <dbReference type="EMBL" id="JAH08532.1"/>
    </source>
</evidence>
<dbReference type="AlphaFoldDB" id="A0A0E9PW72"/>
<protein>
    <submittedName>
        <fullName evidence="1">Uncharacterized protein</fullName>
    </submittedName>
</protein>
<organism evidence="1">
    <name type="scientific">Anguilla anguilla</name>
    <name type="common">European freshwater eel</name>
    <name type="synonym">Muraena anguilla</name>
    <dbReference type="NCBI Taxonomy" id="7936"/>
    <lineage>
        <taxon>Eukaryota</taxon>
        <taxon>Metazoa</taxon>
        <taxon>Chordata</taxon>
        <taxon>Craniata</taxon>
        <taxon>Vertebrata</taxon>
        <taxon>Euteleostomi</taxon>
        <taxon>Actinopterygii</taxon>
        <taxon>Neopterygii</taxon>
        <taxon>Teleostei</taxon>
        <taxon>Anguilliformes</taxon>
        <taxon>Anguillidae</taxon>
        <taxon>Anguilla</taxon>
    </lineage>
</organism>
<proteinExistence type="predicted"/>